<geneLocation type="plasmid" evidence="5 6">
    <name>p1536_2</name>
</geneLocation>
<evidence type="ECO:0000313" key="6">
    <source>
        <dbReference type="Proteomes" id="UP001342418"/>
    </source>
</evidence>
<keyword evidence="1" id="KW-0479">Metal-binding</keyword>
<evidence type="ECO:0000256" key="3">
    <source>
        <dbReference type="ARBA" id="ARBA00045074"/>
    </source>
</evidence>
<protein>
    <submittedName>
        <fullName evidence="5">4-hydroxy-2-oxo-heptane-1,7-dioate aldolase</fullName>
        <ecNumber evidence="5">4.1.2.52</ecNumber>
    </submittedName>
</protein>
<dbReference type="InterPro" id="IPR050251">
    <property type="entry name" value="HpcH-HpaI_aldolase"/>
</dbReference>
<dbReference type="PANTHER" id="PTHR30502">
    <property type="entry name" value="2-KETO-3-DEOXY-L-RHAMNONATE ALDOLASE"/>
    <property type="match status" value="1"/>
</dbReference>
<name>A0ABY5MQ17_9HYPH</name>
<proteinExistence type="predicted"/>
<dbReference type="PANTHER" id="PTHR30502:SF4">
    <property type="entry name" value="5-KETO-4-DEOXY-D-GLUCARATE ALDOLASE"/>
    <property type="match status" value="1"/>
</dbReference>
<sequence>MSGAMRYPPRGTRGIGAALARASGFNSIPDYLQTADAEVCLLAQAETRRSIDKLEAIAATEGVDGVFIGPSDLSADMGFTGRAEAAEVIEVVEDAIGRRVALGMPTGILAANPTIAQCYLEKGATFVAIGTDVGALRSGLANIRNAVES</sequence>
<dbReference type="EMBL" id="CP030943">
    <property type="protein sequence ID" value="UUP20018.1"/>
    <property type="molecule type" value="Genomic_DNA"/>
</dbReference>
<comment type="catalytic activity">
    <reaction evidence="3">
        <text>D-glyceraldehyde + pyruvate = 2-dehydro-3-deoxy-L-galactonate</text>
        <dbReference type="Rhea" id="RHEA:80055"/>
        <dbReference type="ChEBI" id="CHEBI:15361"/>
        <dbReference type="ChEBI" id="CHEBI:17378"/>
        <dbReference type="ChEBI" id="CHEBI:75545"/>
    </reaction>
</comment>
<dbReference type="Proteomes" id="UP001342418">
    <property type="component" value="Plasmid p1536_2"/>
</dbReference>
<dbReference type="SUPFAM" id="SSF51621">
    <property type="entry name" value="Phosphoenolpyruvate/pyruvate domain"/>
    <property type="match status" value="1"/>
</dbReference>
<evidence type="ECO:0000259" key="4">
    <source>
        <dbReference type="Pfam" id="PF03328"/>
    </source>
</evidence>
<dbReference type="GO" id="GO:0016829">
    <property type="term" value="F:lyase activity"/>
    <property type="evidence" value="ECO:0007669"/>
    <property type="project" value="UniProtKB-KW"/>
</dbReference>
<accession>A0ABY5MQ17</accession>
<dbReference type="InterPro" id="IPR015813">
    <property type="entry name" value="Pyrv/PenolPyrv_kinase-like_dom"/>
</dbReference>
<organism evidence="5 6">
    <name type="scientific">Nitratireductor thuwali</name>
    <dbReference type="NCBI Taxonomy" id="2267699"/>
    <lineage>
        <taxon>Bacteria</taxon>
        <taxon>Pseudomonadati</taxon>
        <taxon>Pseudomonadota</taxon>
        <taxon>Alphaproteobacteria</taxon>
        <taxon>Hyphomicrobiales</taxon>
        <taxon>Phyllobacteriaceae</taxon>
        <taxon>Nitratireductor</taxon>
    </lineage>
</organism>
<keyword evidence="5" id="KW-0614">Plasmid</keyword>
<gene>
    <name evidence="5" type="primary">hpcH_2</name>
    <name evidence="5" type="ORF">NTH_04533</name>
</gene>
<dbReference type="InterPro" id="IPR040442">
    <property type="entry name" value="Pyrv_kinase-like_dom_sf"/>
</dbReference>
<evidence type="ECO:0000256" key="2">
    <source>
        <dbReference type="ARBA" id="ARBA00023239"/>
    </source>
</evidence>
<reference evidence="5 6" key="1">
    <citation type="submission" date="2018-07" db="EMBL/GenBank/DDBJ databases">
        <title>Genome sequence of Nitratireductor thuwali#1536.</title>
        <authorList>
            <person name="Michoud G."/>
            <person name="Merlino G."/>
            <person name="Sefrji F.O."/>
            <person name="Daffonchio D."/>
        </authorList>
    </citation>
    <scope>NUCLEOTIDE SEQUENCE [LARGE SCALE GENOMIC DNA]</scope>
    <source>
        <strain evidence="5 6">Nit1536</strain>
        <plasmid evidence="5 6">p1536_2</plasmid>
    </source>
</reference>
<dbReference type="InterPro" id="IPR005000">
    <property type="entry name" value="Aldolase/citrate-lyase_domain"/>
</dbReference>
<keyword evidence="6" id="KW-1185">Reference proteome</keyword>
<feature type="domain" description="HpcH/HpaI aldolase/citrate lyase" evidence="4">
    <location>
        <begin position="4"/>
        <end position="137"/>
    </location>
</feature>
<keyword evidence="2 5" id="KW-0456">Lyase</keyword>
<dbReference type="Gene3D" id="3.20.20.60">
    <property type="entry name" value="Phosphoenolpyruvate-binding domains"/>
    <property type="match status" value="1"/>
</dbReference>
<evidence type="ECO:0000313" key="5">
    <source>
        <dbReference type="EMBL" id="UUP20018.1"/>
    </source>
</evidence>
<evidence type="ECO:0000256" key="1">
    <source>
        <dbReference type="ARBA" id="ARBA00022723"/>
    </source>
</evidence>
<dbReference type="Pfam" id="PF03328">
    <property type="entry name" value="HpcH_HpaI"/>
    <property type="match status" value="1"/>
</dbReference>
<dbReference type="EC" id="4.1.2.52" evidence="5"/>